<keyword evidence="1" id="KW-0812">Transmembrane</keyword>
<evidence type="ECO:0000313" key="3">
    <source>
        <dbReference type="EMBL" id="MCP9611875.1"/>
    </source>
</evidence>
<dbReference type="InterPro" id="IPR036938">
    <property type="entry name" value="PAP2/HPO_sf"/>
</dbReference>
<dbReference type="PANTHER" id="PTHR14969">
    <property type="entry name" value="SPHINGOSINE-1-PHOSPHATE PHOSPHOHYDROLASE"/>
    <property type="match status" value="1"/>
</dbReference>
<dbReference type="RefSeq" id="WP_255026981.1">
    <property type="nucleotide sequence ID" value="NZ_JANDHW010000006.1"/>
</dbReference>
<evidence type="ECO:0000259" key="2">
    <source>
        <dbReference type="SMART" id="SM00014"/>
    </source>
</evidence>
<dbReference type="EMBL" id="JANDHW010000006">
    <property type="protein sequence ID" value="MCP9611875.1"/>
    <property type="molecule type" value="Genomic_DNA"/>
</dbReference>
<keyword evidence="1" id="KW-1133">Transmembrane helix</keyword>
<dbReference type="CDD" id="cd03395">
    <property type="entry name" value="PAP2_like_4"/>
    <property type="match status" value="1"/>
</dbReference>
<evidence type="ECO:0000313" key="4">
    <source>
        <dbReference type="Proteomes" id="UP001205603"/>
    </source>
</evidence>
<evidence type="ECO:0000256" key="1">
    <source>
        <dbReference type="SAM" id="Phobius"/>
    </source>
</evidence>
<dbReference type="PANTHER" id="PTHR14969:SF13">
    <property type="entry name" value="AT30094P"/>
    <property type="match status" value="1"/>
</dbReference>
<organism evidence="3 4">
    <name type="scientific">Coprobacter tertius</name>
    <dbReference type="NCBI Taxonomy" id="2944915"/>
    <lineage>
        <taxon>Bacteria</taxon>
        <taxon>Pseudomonadati</taxon>
        <taxon>Bacteroidota</taxon>
        <taxon>Bacteroidia</taxon>
        <taxon>Bacteroidales</taxon>
        <taxon>Barnesiellaceae</taxon>
        <taxon>Coprobacter</taxon>
    </lineage>
</organism>
<dbReference type="SUPFAM" id="SSF48317">
    <property type="entry name" value="Acid phosphatase/Vanadium-dependent haloperoxidase"/>
    <property type="match status" value="1"/>
</dbReference>
<protein>
    <submittedName>
        <fullName evidence="3">Phosphatase PAP2 family protein</fullName>
    </submittedName>
</protein>
<gene>
    <name evidence="3" type="ORF">NMU02_07195</name>
</gene>
<accession>A0ABT1MGX5</accession>
<feature type="transmembrane region" description="Helical" evidence="1">
    <location>
        <begin position="28"/>
        <end position="49"/>
    </location>
</feature>
<feature type="transmembrane region" description="Helical" evidence="1">
    <location>
        <begin position="108"/>
        <end position="129"/>
    </location>
</feature>
<feature type="transmembrane region" description="Helical" evidence="1">
    <location>
        <begin position="56"/>
        <end position="78"/>
    </location>
</feature>
<feature type="transmembrane region" description="Helical" evidence="1">
    <location>
        <begin position="206"/>
        <end position="230"/>
    </location>
</feature>
<sequence>MFENLISLDRSVFLFFNRHHSLYWDQVMWVYTGRIIWIPLVLMLAYVLFKKNWKEGLFAAVMIGLAVTLSDQTASAVFKPLFERLRPAWDPDFSPYVTIVNGYTGGRYGFASSHAANGIALALFTSLLFRRKWYTFTAFLWAAISCYSRMYVGVHYPGDILGGLIIGTVMALFVYYCLYLPLHRIFFVKGIFPSARPVYERSNDSIYVMGMIYFIFIFILIASPLINFAIK</sequence>
<dbReference type="Proteomes" id="UP001205603">
    <property type="component" value="Unassembled WGS sequence"/>
</dbReference>
<keyword evidence="1" id="KW-0472">Membrane</keyword>
<dbReference type="Pfam" id="PF01569">
    <property type="entry name" value="PAP2"/>
    <property type="match status" value="1"/>
</dbReference>
<name>A0ABT1MGX5_9BACT</name>
<dbReference type="SMART" id="SM00014">
    <property type="entry name" value="acidPPc"/>
    <property type="match status" value="1"/>
</dbReference>
<dbReference type="InterPro" id="IPR000326">
    <property type="entry name" value="PAP2/HPO"/>
</dbReference>
<comment type="caution">
    <text evidence="3">The sequence shown here is derived from an EMBL/GenBank/DDBJ whole genome shotgun (WGS) entry which is preliminary data.</text>
</comment>
<dbReference type="Gene3D" id="1.20.144.10">
    <property type="entry name" value="Phosphatidic acid phosphatase type 2/haloperoxidase"/>
    <property type="match status" value="2"/>
</dbReference>
<feature type="transmembrane region" description="Helical" evidence="1">
    <location>
        <begin position="160"/>
        <end position="182"/>
    </location>
</feature>
<reference evidence="3 4" key="1">
    <citation type="submission" date="2022-07" db="EMBL/GenBank/DDBJ databases">
        <title>Fecal culturing of patients with breast cancer.</title>
        <authorList>
            <person name="Teng N.M.Y."/>
            <person name="Kiu R."/>
            <person name="Evans R."/>
            <person name="Baker D.J."/>
            <person name="Zenner C."/>
            <person name="Robinson S.D."/>
            <person name="Hall L.J."/>
        </authorList>
    </citation>
    <scope>NUCLEOTIDE SEQUENCE [LARGE SCALE GENOMIC DNA]</scope>
    <source>
        <strain evidence="3 4">LH1063</strain>
    </source>
</reference>
<keyword evidence="4" id="KW-1185">Reference proteome</keyword>
<feature type="domain" description="Phosphatidic acid phosphatase type 2/haloperoxidase" evidence="2">
    <location>
        <begin position="60"/>
        <end position="175"/>
    </location>
</feature>
<proteinExistence type="predicted"/>